<evidence type="ECO:0000256" key="5">
    <source>
        <dbReference type="ARBA" id="ARBA00023136"/>
    </source>
</evidence>
<feature type="transmembrane region" description="Helical" evidence="10">
    <location>
        <begin position="704"/>
        <end position="724"/>
    </location>
</feature>
<feature type="transmembrane region" description="Helical" evidence="10">
    <location>
        <begin position="679"/>
        <end position="697"/>
    </location>
</feature>
<evidence type="ECO:0000313" key="12">
    <source>
        <dbReference type="EMBL" id="KAG5268674.1"/>
    </source>
</evidence>
<dbReference type="Gene3D" id="1.20.1640.10">
    <property type="entry name" value="Multidrug efflux transporter AcrB transmembrane domain"/>
    <property type="match status" value="2"/>
</dbReference>
<proteinExistence type="inferred from homology"/>
<comment type="similarity">
    <text evidence="1">Belongs to the patched family.</text>
</comment>
<keyword evidence="4 10" id="KW-1133">Transmembrane helix</keyword>
<evidence type="ECO:0000313" key="13">
    <source>
        <dbReference type="Proteomes" id="UP000823561"/>
    </source>
</evidence>
<comment type="subcellular location">
    <subcellularLocation>
        <location evidence="8">Cell projection</location>
        <location evidence="8">Cilium</location>
        <location evidence="8">Flagellum membrane</location>
        <topology evidence="8">Multi-pass membrane protein</topology>
    </subcellularLocation>
</comment>
<keyword evidence="6" id="KW-0325">Glycoprotein</keyword>
<comment type="caution">
    <text evidence="12">The sequence shown here is derived from an EMBL/GenBank/DDBJ whole genome shotgun (WGS) entry which is preliminary data.</text>
</comment>
<feature type="transmembrane region" description="Helical" evidence="10">
    <location>
        <begin position="776"/>
        <end position="799"/>
    </location>
</feature>
<feature type="transmembrane region" description="Helical" evidence="10">
    <location>
        <begin position="357"/>
        <end position="376"/>
    </location>
</feature>
<organism evidence="12 13">
    <name type="scientific">Alosa alosa</name>
    <name type="common">allis shad</name>
    <dbReference type="NCBI Taxonomy" id="278164"/>
    <lineage>
        <taxon>Eukaryota</taxon>
        <taxon>Metazoa</taxon>
        <taxon>Chordata</taxon>
        <taxon>Craniata</taxon>
        <taxon>Vertebrata</taxon>
        <taxon>Euteleostomi</taxon>
        <taxon>Actinopterygii</taxon>
        <taxon>Neopterygii</taxon>
        <taxon>Teleostei</taxon>
        <taxon>Clupei</taxon>
        <taxon>Clupeiformes</taxon>
        <taxon>Clupeoidei</taxon>
        <taxon>Clupeidae</taxon>
        <taxon>Alosa</taxon>
    </lineage>
</organism>
<evidence type="ECO:0000256" key="6">
    <source>
        <dbReference type="ARBA" id="ARBA00023180"/>
    </source>
</evidence>
<dbReference type="GO" id="GO:0016020">
    <property type="term" value="C:membrane"/>
    <property type="evidence" value="ECO:0007669"/>
    <property type="project" value="InterPro"/>
</dbReference>
<dbReference type="GO" id="GO:0097225">
    <property type="term" value="C:sperm midpiece"/>
    <property type="evidence" value="ECO:0007669"/>
    <property type="project" value="UniProtKB-ARBA"/>
</dbReference>
<protein>
    <recommendedName>
        <fullName evidence="9">Patched domain-containing protein 3</fullName>
    </recommendedName>
</protein>
<accession>A0AAV6G232</accession>
<dbReference type="PANTHER" id="PTHR10796:SF60">
    <property type="entry name" value="PATCHED DOMAIN-CONTAINING PROTEIN 3"/>
    <property type="match status" value="1"/>
</dbReference>
<sequence length="872" mass="98096">MSYCNTNCVEKPVAAAFKVLGRCIGKYPWLFFILPLMISCGLGGGFYFLHQREVHNIEDQFTPLNGPAKEERAFVKQHFPPGKDFSQLKIYTEGVYASFILVKKPNILTVKAFQEIMTLDERVKSLKTSTNKTFENLCAKKKNKCVSNDVLDIVTYKASNIDNMTIYYPFHGKTFFGTVIGGVKYRPETKEIQSADSIRLFYYLEEDLGNETDAWLSLFIDTFSSETKYAEGGSISIFTSLSREEELKKNSKSVTPLFSITYFLAINISILSCLRLDCVRNKVSVAIFGVFSAGLSVLSSFGLLLYCGMPFAITVTTSPFLILGIGVDDMFIMISCWQKTRVHDKVEDRMAETYKEAAVSITITTLTDALAFYIGLLTPFRSVQSFCMYTGTAILFCYIYNITFFGAFLALNGRREGSNRHWLTFRKVETPNPDNKSNACSVGGAYDHQTGAEEEMPINVFFKKYYGPFLTKRYTKVFVILLYFVYVGVSIYGCFQMKEGIDLKNLATDDSYVVNYYDNENQYFEDFGPFVMVIIKDKTFEYWNKTAQDNLMGCVRQFANSDMVPKNVTISWLDAFVEYRKGTGYDFSDQKTFMSFLPSFLKLSGFSEDVDIQDGVIQASRIFIPTVNVRTAVDEKNMLSFFRDTASKCGESANGVNLMVYHPTFIYFDQYAVIVSNTIQNIIVATVAMLVIALMLIPHPLCSLWVTFAIASVIAGVTGFMALWDVNLDSISMINLVICIGFSVDFSAHISYAFVSSEKRTANGKAIDALYNLGYPIIQGALSTIAGVIVLSAAKSYIFRTFFKIMFLVISFGAVHGLVFIPVFLTFFGVCGKKVRTESDKSITNNIELKKMNDALEPDQNGILKNDTDFDI</sequence>
<feature type="transmembrane region" description="Helical" evidence="10">
    <location>
        <begin position="318"/>
        <end position="337"/>
    </location>
</feature>
<gene>
    <name evidence="12" type="ORF">AALO_G00215150</name>
</gene>
<comment type="function">
    <text evidence="7">May play a role in sperm development or sperm function. However, does not appear to have an essential role in spermatogenesis or male fertility.</text>
</comment>
<dbReference type="PANTHER" id="PTHR10796">
    <property type="entry name" value="PATCHED-RELATED"/>
    <property type="match status" value="1"/>
</dbReference>
<dbReference type="AlphaFoldDB" id="A0AAV6G232"/>
<keyword evidence="3 10" id="KW-0812">Transmembrane</keyword>
<feature type="transmembrane region" description="Helical" evidence="10">
    <location>
        <begin position="388"/>
        <end position="411"/>
    </location>
</feature>
<evidence type="ECO:0000256" key="9">
    <source>
        <dbReference type="ARBA" id="ARBA00074262"/>
    </source>
</evidence>
<keyword evidence="2" id="KW-1003">Cell membrane</keyword>
<evidence type="ECO:0000259" key="11">
    <source>
        <dbReference type="PROSITE" id="PS50156"/>
    </source>
</evidence>
<keyword evidence="13" id="KW-1185">Reference proteome</keyword>
<evidence type="ECO:0000256" key="2">
    <source>
        <dbReference type="ARBA" id="ARBA00022475"/>
    </source>
</evidence>
<dbReference type="SUPFAM" id="SSF82866">
    <property type="entry name" value="Multidrug efflux transporter AcrB transmembrane domain"/>
    <property type="match status" value="2"/>
</dbReference>
<evidence type="ECO:0000256" key="8">
    <source>
        <dbReference type="ARBA" id="ARBA00060429"/>
    </source>
</evidence>
<evidence type="ECO:0000256" key="7">
    <source>
        <dbReference type="ARBA" id="ARBA00057027"/>
    </source>
</evidence>
<evidence type="ECO:0000256" key="3">
    <source>
        <dbReference type="ARBA" id="ARBA00022692"/>
    </source>
</evidence>
<feature type="domain" description="SSD" evidence="11">
    <location>
        <begin position="254"/>
        <end position="411"/>
    </location>
</feature>
<dbReference type="InterPro" id="IPR051697">
    <property type="entry name" value="Patched_domain-protein"/>
</dbReference>
<feature type="transmembrane region" description="Helical" evidence="10">
    <location>
        <begin position="805"/>
        <end position="831"/>
    </location>
</feature>
<feature type="transmembrane region" description="Helical" evidence="10">
    <location>
        <begin position="730"/>
        <end position="755"/>
    </location>
</feature>
<reference evidence="12" key="1">
    <citation type="submission" date="2020-10" db="EMBL/GenBank/DDBJ databases">
        <title>Chromosome-scale genome assembly of the Allis shad, Alosa alosa.</title>
        <authorList>
            <person name="Margot Z."/>
            <person name="Christophe K."/>
            <person name="Cabau C."/>
            <person name="Louis A."/>
            <person name="Berthelot C."/>
            <person name="Parey E."/>
            <person name="Roest Crollius H."/>
            <person name="Montfort J."/>
            <person name="Robinson-Rechavi M."/>
            <person name="Bucao C."/>
            <person name="Bouchez O."/>
            <person name="Gislard M."/>
            <person name="Lluch J."/>
            <person name="Milhes M."/>
            <person name="Lampietro C."/>
            <person name="Lopez Roques C."/>
            <person name="Donnadieu C."/>
            <person name="Braasch I."/>
            <person name="Desvignes T."/>
            <person name="Postlethwait J."/>
            <person name="Bobe J."/>
            <person name="Guiguen Y."/>
        </authorList>
    </citation>
    <scope>NUCLEOTIDE SEQUENCE</scope>
    <source>
        <strain evidence="12">M-15738</strain>
        <tissue evidence="12">Blood</tissue>
    </source>
</reference>
<dbReference type="InterPro" id="IPR000731">
    <property type="entry name" value="SSD"/>
</dbReference>
<dbReference type="Pfam" id="PF02460">
    <property type="entry name" value="Patched"/>
    <property type="match status" value="1"/>
</dbReference>
<dbReference type="EMBL" id="JADWDJ010000016">
    <property type="protein sequence ID" value="KAG5268674.1"/>
    <property type="molecule type" value="Genomic_DNA"/>
</dbReference>
<keyword evidence="5 10" id="KW-0472">Membrane</keyword>
<feature type="transmembrane region" description="Helical" evidence="10">
    <location>
        <begin position="283"/>
        <end position="306"/>
    </location>
</feature>
<feature type="transmembrane region" description="Helical" evidence="10">
    <location>
        <begin position="27"/>
        <end position="49"/>
    </location>
</feature>
<name>A0AAV6G232_9TELE</name>
<feature type="transmembrane region" description="Helical" evidence="10">
    <location>
        <begin position="257"/>
        <end position="276"/>
    </location>
</feature>
<dbReference type="PROSITE" id="PS50156">
    <property type="entry name" value="SSD"/>
    <property type="match status" value="1"/>
</dbReference>
<evidence type="ECO:0000256" key="10">
    <source>
        <dbReference type="SAM" id="Phobius"/>
    </source>
</evidence>
<evidence type="ECO:0000256" key="1">
    <source>
        <dbReference type="ARBA" id="ARBA00005585"/>
    </source>
</evidence>
<dbReference type="FunFam" id="1.20.1640.10:FF:000013">
    <property type="entry name" value="PaTched Related family"/>
    <property type="match status" value="1"/>
</dbReference>
<dbReference type="InterPro" id="IPR003392">
    <property type="entry name" value="PTHD_SSD"/>
</dbReference>
<evidence type="ECO:0000256" key="4">
    <source>
        <dbReference type="ARBA" id="ARBA00022989"/>
    </source>
</evidence>
<feature type="transmembrane region" description="Helical" evidence="10">
    <location>
        <begin position="474"/>
        <end position="493"/>
    </location>
</feature>
<dbReference type="Proteomes" id="UP000823561">
    <property type="component" value="Chromosome 16"/>
</dbReference>